<protein>
    <submittedName>
        <fullName evidence="1">Uncharacterized protein</fullName>
    </submittedName>
</protein>
<reference evidence="1 2" key="1">
    <citation type="submission" date="2013-07" db="EMBL/GenBank/DDBJ databases">
        <title>Comparative Genomic and Metabolomic Analysis of Twelve Strains of Pseudoalteromonas luteoviolacea.</title>
        <authorList>
            <person name="Vynne N.G."/>
            <person name="Mansson M."/>
            <person name="Gram L."/>
        </authorList>
    </citation>
    <scope>NUCLEOTIDE SEQUENCE [LARGE SCALE GENOMIC DNA]</scope>
    <source>
        <strain evidence="1 2">H33</strain>
    </source>
</reference>
<comment type="caution">
    <text evidence="1">The sequence shown here is derived from an EMBL/GenBank/DDBJ whole genome shotgun (WGS) entry which is preliminary data.</text>
</comment>
<name>A0A167DYP0_9GAMM</name>
<sequence length="123" mass="14133">MKFKGKALKSLIDTQIKSIILSSVLMLISSSAYSAVTLSEFIQMSEQFDQANPDYIICYHPRYNMSFSEYLNELIDMGKITQPVAGWAKSQGYYPYLGYFFETSSWEVVLSCRVRPYTFTSIN</sequence>
<evidence type="ECO:0000313" key="2">
    <source>
        <dbReference type="Proteomes" id="UP000076503"/>
    </source>
</evidence>
<dbReference type="Proteomes" id="UP000076503">
    <property type="component" value="Unassembled WGS sequence"/>
</dbReference>
<dbReference type="AlphaFoldDB" id="A0A167DYP0"/>
<organism evidence="1 2">
    <name type="scientific">Pseudoalteromonas luteoviolacea H33</name>
    <dbReference type="NCBI Taxonomy" id="1365251"/>
    <lineage>
        <taxon>Bacteria</taxon>
        <taxon>Pseudomonadati</taxon>
        <taxon>Pseudomonadota</taxon>
        <taxon>Gammaproteobacteria</taxon>
        <taxon>Alteromonadales</taxon>
        <taxon>Pseudoalteromonadaceae</taxon>
        <taxon>Pseudoalteromonas</taxon>
    </lineage>
</organism>
<proteinExistence type="predicted"/>
<dbReference type="EMBL" id="AUXZ01000080">
    <property type="protein sequence ID" value="KZN49763.1"/>
    <property type="molecule type" value="Genomic_DNA"/>
</dbReference>
<dbReference type="RefSeq" id="WP_063362379.1">
    <property type="nucleotide sequence ID" value="NZ_AUXZ01000080.1"/>
</dbReference>
<accession>A0A167DYP0</accession>
<gene>
    <name evidence="1" type="ORF">N476_18395</name>
</gene>
<evidence type="ECO:0000313" key="1">
    <source>
        <dbReference type="EMBL" id="KZN49763.1"/>
    </source>
</evidence>
<dbReference type="PATRIC" id="fig|1365251.3.peg.2985"/>